<proteinExistence type="predicted"/>
<sequence length="260" mass="31155">MKTYLKEFENIGKEYANQLQKQMKIRSIDDFEKFSLEEIHQQTKIDMERLKQWADVIDLYHIPDLTTREAELLYFANINSVQELSHRQAIRIFYKLREIDIETYHIILQLPTFQKIENWINFSKLMTKRIKFGQNIPIIMIPVVEFDHASELKNFKIFTVEDFVQKSPMISNLRKKIGMSRHNFHILENTIDFIKVEGIDLYFANLFLQVEIEGINDFLSLNNDEILQKVKEIQDNDENCPEKLTLKHIEEIKQKIMEQN</sequence>
<dbReference type="EMBL" id="CP104013">
    <property type="protein sequence ID" value="UYP46165.1"/>
    <property type="molecule type" value="Genomic_DNA"/>
</dbReference>
<evidence type="ECO:0000313" key="2">
    <source>
        <dbReference type="EMBL" id="UYP46165.1"/>
    </source>
</evidence>
<dbReference type="InterPro" id="IPR025567">
    <property type="entry name" value="DUF4332"/>
</dbReference>
<reference evidence="2" key="1">
    <citation type="submission" date="2022-09" db="EMBL/GenBank/DDBJ databases">
        <title>Actin cytoskeleton and complex cell architecture in an #Asgard archaeon.</title>
        <authorList>
            <person name="Ponce Toledo R.I."/>
            <person name="Schleper C."/>
            <person name="Rodrigues Oliveira T."/>
            <person name="Wollweber F."/>
            <person name="Xu J."/>
            <person name="Rittmann S."/>
            <person name="Klingl A."/>
            <person name="Pilhofer M."/>
        </authorList>
    </citation>
    <scope>NUCLEOTIDE SEQUENCE</scope>
    <source>
        <strain evidence="2">B-35</strain>
    </source>
</reference>
<keyword evidence="3" id="KW-1185">Reference proteome</keyword>
<protein>
    <recommendedName>
        <fullName evidence="1">DUF4332 domain-containing protein</fullName>
    </recommendedName>
</protein>
<dbReference type="Proteomes" id="UP001208689">
    <property type="component" value="Chromosome"/>
</dbReference>
<feature type="domain" description="DUF4332" evidence="1">
    <location>
        <begin position="10"/>
        <end position="121"/>
    </location>
</feature>
<evidence type="ECO:0000259" key="1">
    <source>
        <dbReference type="Pfam" id="PF14229"/>
    </source>
</evidence>
<name>A0ABY6HRN1_9ARCH</name>
<dbReference type="Pfam" id="PF14229">
    <property type="entry name" value="DUF4332"/>
    <property type="match status" value="2"/>
</dbReference>
<organism evidence="2 3">
    <name type="scientific">Candidatus Lokiarchaeum ossiferum</name>
    <dbReference type="NCBI Taxonomy" id="2951803"/>
    <lineage>
        <taxon>Archaea</taxon>
        <taxon>Promethearchaeati</taxon>
        <taxon>Promethearchaeota</taxon>
        <taxon>Promethearchaeia</taxon>
        <taxon>Promethearchaeales</taxon>
        <taxon>Promethearchaeaceae</taxon>
        <taxon>Candidatus Lokiarchaeum</taxon>
    </lineage>
</organism>
<evidence type="ECO:0000313" key="3">
    <source>
        <dbReference type="Proteomes" id="UP001208689"/>
    </source>
</evidence>
<feature type="domain" description="DUF4332" evidence="1">
    <location>
        <begin position="147"/>
        <end position="250"/>
    </location>
</feature>
<gene>
    <name evidence="2" type="ORF">NEF87_002450</name>
</gene>
<accession>A0ABY6HRN1</accession>